<keyword evidence="2" id="KW-0677">Repeat</keyword>
<dbReference type="SUPFAM" id="SSF57667">
    <property type="entry name" value="beta-beta-alpha zinc fingers"/>
    <property type="match status" value="1"/>
</dbReference>
<dbReference type="InterPro" id="IPR036236">
    <property type="entry name" value="Znf_C2H2_sf"/>
</dbReference>
<feature type="domain" description="C2H2-type" evidence="9">
    <location>
        <begin position="78"/>
        <end position="102"/>
    </location>
</feature>
<dbReference type="Gene3D" id="3.30.160.60">
    <property type="entry name" value="Classic Zinc Finger"/>
    <property type="match status" value="2"/>
</dbReference>
<dbReference type="InterPro" id="IPR013087">
    <property type="entry name" value="Znf_C2H2_type"/>
</dbReference>
<evidence type="ECO:0000256" key="6">
    <source>
        <dbReference type="ARBA" id="ARBA00023163"/>
    </source>
</evidence>
<dbReference type="PANTHER" id="PTHR23235:SF120">
    <property type="entry name" value="KRUPPEL-LIKE FACTOR 15"/>
    <property type="match status" value="1"/>
</dbReference>
<feature type="non-terminal residue" evidence="10">
    <location>
        <position position="102"/>
    </location>
</feature>
<dbReference type="GO" id="GO:0000981">
    <property type="term" value="F:DNA-binding transcription factor activity, RNA polymerase II-specific"/>
    <property type="evidence" value="ECO:0007669"/>
    <property type="project" value="TreeGrafter"/>
</dbReference>
<reference evidence="10" key="1">
    <citation type="submission" date="2020-11" db="EMBL/GenBank/DDBJ databases">
        <authorList>
            <consortium name="DOE Joint Genome Institute"/>
            <person name="Ahrendt S."/>
            <person name="Riley R."/>
            <person name="Andreopoulos W."/>
            <person name="Labutti K."/>
            <person name="Pangilinan J."/>
            <person name="Ruiz-Duenas F.J."/>
            <person name="Barrasa J.M."/>
            <person name="Sanchez-Garcia M."/>
            <person name="Camarero S."/>
            <person name="Miyauchi S."/>
            <person name="Serrano A."/>
            <person name="Linde D."/>
            <person name="Babiker R."/>
            <person name="Drula E."/>
            <person name="Ayuso-Fernandez I."/>
            <person name="Pacheco R."/>
            <person name="Padilla G."/>
            <person name="Ferreira P."/>
            <person name="Barriuso J."/>
            <person name="Kellner H."/>
            <person name="Castanera R."/>
            <person name="Alfaro M."/>
            <person name="Ramirez L."/>
            <person name="Pisabarro A.G."/>
            <person name="Kuo A."/>
            <person name="Tritt A."/>
            <person name="Lipzen A."/>
            <person name="He G."/>
            <person name="Yan M."/>
            <person name="Ng V."/>
            <person name="Cullen D."/>
            <person name="Martin F."/>
            <person name="Rosso M.-N."/>
            <person name="Henrissat B."/>
            <person name="Hibbett D."/>
            <person name="Martinez A.T."/>
            <person name="Grigoriev I.V."/>
        </authorList>
    </citation>
    <scope>NUCLEOTIDE SEQUENCE</scope>
    <source>
        <strain evidence="10">CBS 247.69</strain>
    </source>
</reference>
<keyword evidence="1" id="KW-0479">Metal-binding</keyword>
<evidence type="ECO:0000256" key="1">
    <source>
        <dbReference type="ARBA" id="ARBA00022723"/>
    </source>
</evidence>
<keyword evidence="4" id="KW-0862">Zinc</keyword>
<evidence type="ECO:0000256" key="4">
    <source>
        <dbReference type="ARBA" id="ARBA00022833"/>
    </source>
</evidence>
<feature type="domain" description="C2H2-type" evidence="9">
    <location>
        <begin position="47"/>
        <end position="77"/>
    </location>
</feature>
<dbReference type="Pfam" id="PF00096">
    <property type="entry name" value="zf-C2H2"/>
    <property type="match status" value="2"/>
</dbReference>
<dbReference type="PROSITE" id="PS50157">
    <property type="entry name" value="ZINC_FINGER_C2H2_2"/>
    <property type="match status" value="2"/>
</dbReference>
<keyword evidence="11" id="KW-1185">Reference proteome</keyword>
<feature type="region of interest" description="Disordered" evidence="8">
    <location>
        <begin position="1"/>
        <end position="25"/>
    </location>
</feature>
<evidence type="ECO:0000259" key="9">
    <source>
        <dbReference type="PROSITE" id="PS50157"/>
    </source>
</evidence>
<keyword evidence="5" id="KW-0805">Transcription regulation</keyword>
<accession>A0A9P5YEE2</accession>
<dbReference type="OrthoDB" id="6365676at2759"/>
<evidence type="ECO:0000256" key="5">
    <source>
        <dbReference type="ARBA" id="ARBA00023015"/>
    </source>
</evidence>
<keyword evidence="3 7" id="KW-0863">Zinc-finger</keyword>
<gene>
    <name evidence="10" type="ORF">BDZ94DRAFT_1139889</name>
</gene>
<evidence type="ECO:0000313" key="11">
    <source>
        <dbReference type="Proteomes" id="UP000807353"/>
    </source>
</evidence>
<organism evidence="10 11">
    <name type="scientific">Collybia nuda</name>
    <dbReference type="NCBI Taxonomy" id="64659"/>
    <lineage>
        <taxon>Eukaryota</taxon>
        <taxon>Fungi</taxon>
        <taxon>Dikarya</taxon>
        <taxon>Basidiomycota</taxon>
        <taxon>Agaricomycotina</taxon>
        <taxon>Agaricomycetes</taxon>
        <taxon>Agaricomycetidae</taxon>
        <taxon>Agaricales</taxon>
        <taxon>Tricholomatineae</taxon>
        <taxon>Clitocybaceae</taxon>
        <taxon>Collybia</taxon>
    </lineage>
</organism>
<keyword evidence="6" id="KW-0804">Transcription</keyword>
<dbReference type="Proteomes" id="UP000807353">
    <property type="component" value="Unassembled WGS sequence"/>
</dbReference>
<evidence type="ECO:0000313" key="10">
    <source>
        <dbReference type="EMBL" id="KAF9468452.1"/>
    </source>
</evidence>
<name>A0A9P5YEE2_9AGAR</name>
<evidence type="ECO:0000256" key="2">
    <source>
        <dbReference type="ARBA" id="ARBA00022737"/>
    </source>
</evidence>
<evidence type="ECO:0000256" key="3">
    <source>
        <dbReference type="ARBA" id="ARBA00022771"/>
    </source>
</evidence>
<comment type="caution">
    <text evidence="10">The sequence shown here is derived from an EMBL/GenBank/DDBJ whole genome shotgun (WGS) entry which is preliminary data.</text>
</comment>
<evidence type="ECO:0000256" key="7">
    <source>
        <dbReference type="PROSITE-ProRule" id="PRU00042"/>
    </source>
</evidence>
<dbReference type="GO" id="GO:0000978">
    <property type="term" value="F:RNA polymerase II cis-regulatory region sequence-specific DNA binding"/>
    <property type="evidence" value="ECO:0007669"/>
    <property type="project" value="TreeGrafter"/>
</dbReference>
<dbReference type="AlphaFoldDB" id="A0A9P5YEE2"/>
<sequence>PVPVPNVTKPSRGRRVPTAETLEDPVTQTIDGMRTLGVGPAGNTRTHVCNVEGCGKVFARGEHLRRHIRGIHTYEKPHKCPYVGCGKDFSRADNLSQHMRIH</sequence>
<protein>
    <recommendedName>
        <fullName evidence="9">C2H2-type domain-containing protein</fullName>
    </recommendedName>
</protein>
<proteinExistence type="predicted"/>
<dbReference type="FunFam" id="3.30.160.60:FF:000032">
    <property type="entry name" value="Krueppel-like factor 4"/>
    <property type="match status" value="1"/>
</dbReference>
<dbReference type="EMBL" id="MU150233">
    <property type="protein sequence ID" value="KAF9468452.1"/>
    <property type="molecule type" value="Genomic_DNA"/>
</dbReference>
<dbReference type="GO" id="GO:0008270">
    <property type="term" value="F:zinc ion binding"/>
    <property type="evidence" value="ECO:0007669"/>
    <property type="project" value="UniProtKB-KW"/>
</dbReference>
<evidence type="ECO:0000256" key="8">
    <source>
        <dbReference type="SAM" id="MobiDB-lite"/>
    </source>
</evidence>
<dbReference type="PANTHER" id="PTHR23235">
    <property type="entry name" value="KRUEPPEL-LIKE TRANSCRIPTION FACTOR"/>
    <property type="match status" value="1"/>
</dbReference>
<feature type="non-terminal residue" evidence="10">
    <location>
        <position position="1"/>
    </location>
</feature>
<dbReference type="SMART" id="SM00355">
    <property type="entry name" value="ZnF_C2H2"/>
    <property type="match status" value="2"/>
</dbReference>
<dbReference type="PROSITE" id="PS00028">
    <property type="entry name" value="ZINC_FINGER_C2H2_1"/>
    <property type="match status" value="2"/>
</dbReference>